<organism evidence="5 6">
    <name type="scientific">Hyphodiscus hymeniophilus</name>
    <dbReference type="NCBI Taxonomy" id="353542"/>
    <lineage>
        <taxon>Eukaryota</taxon>
        <taxon>Fungi</taxon>
        <taxon>Dikarya</taxon>
        <taxon>Ascomycota</taxon>
        <taxon>Pezizomycotina</taxon>
        <taxon>Leotiomycetes</taxon>
        <taxon>Helotiales</taxon>
        <taxon>Hyphodiscaceae</taxon>
        <taxon>Hyphodiscus</taxon>
    </lineage>
</organism>
<protein>
    <submittedName>
        <fullName evidence="5">Pestheic acid cluster transcriptional regulator 3</fullName>
    </submittedName>
</protein>
<dbReference type="PROSITE" id="PS00463">
    <property type="entry name" value="ZN2_CY6_FUNGAL_1"/>
    <property type="match status" value="1"/>
</dbReference>
<dbReference type="InterPro" id="IPR021858">
    <property type="entry name" value="Fun_TF"/>
</dbReference>
<feature type="compositionally biased region" description="Pro residues" evidence="3">
    <location>
        <begin position="120"/>
        <end position="129"/>
    </location>
</feature>
<keyword evidence="2" id="KW-0539">Nucleus</keyword>
<comment type="caution">
    <text evidence="5">The sequence shown here is derived from an EMBL/GenBank/DDBJ whole genome shotgun (WGS) entry which is preliminary data.</text>
</comment>
<dbReference type="InterPro" id="IPR001138">
    <property type="entry name" value="Zn2Cys6_DnaBD"/>
</dbReference>
<dbReference type="GO" id="GO:0045944">
    <property type="term" value="P:positive regulation of transcription by RNA polymerase II"/>
    <property type="evidence" value="ECO:0007669"/>
    <property type="project" value="TreeGrafter"/>
</dbReference>
<dbReference type="Pfam" id="PF00172">
    <property type="entry name" value="Zn_clus"/>
    <property type="match status" value="1"/>
</dbReference>
<dbReference type="PANTHER" id="PTHR37534:SF26">
    <property type="entry name" value="TRANSCRIPTION FACTOR, PUTATIVE-RELATED"/>
    <property type="match status" value="1"/>
</dbReference>
<dbReference type="AlphaFoldDB" id="A0A9P6VJN4"/>
<evidence type="ECO:0000313" key="5">
    <source>
        <dbReference type="EMBL" id="KAG0648889.1"/>
    </source>
</evidence>
<dbReference type="CDD" id="cd00067">
    <property type="entry name" value="GAL4"/>
    <property type="match status" value="1"/>
</dbReference>
<evidence type="ECO:0000256" key="2">
    <source>
        <dbReference type="ARBA" id="ARBA00023242"/>
    </source>
</evidence>
<reference evidence="5" key="1">
    <citation type="submission" date="2019-07" db="EMBL/GenBank/DDBJ databases">
        <title>Hyphodiscus hymeniophilus genome sequencing and assembly.</title>
        <authorList>
            <person name="Kramer G."/>
            <person name="Nodwell J."/>
        </authorList>
    </citation>
    <scope>NUCLEOTIDE SEQUENCE</scope>
    <source>
        <strain evidence="5">ATCC 34498</strain>
    </source>
</reference>
<dbReference type="GO" id="GO:0008270">
    <property type="term" value="F:zinc ion binding"/>
    <property type="evidence" value="ECO:0007669"/>
    <property type="project" value="InterPro"/>
</dbReference>
<dbReference type="EMBL" id="VNKQ01000009">
    <property type="protein sequence ID" value="KAG0648889.1"/>
    <property type="molecule type" value="Genomic_DNA"/>
</dbReference>
<accession>A0A9P6VJN4</accession>
<dbReference type="GO" id="GO:0000981">
    <property type="term" value="F:DNA-binding transcription factor activity, RNA polymerase II-specific"/>
    <property type="evidence" value="ECO:0007669"/>
    <property type="project" value="InterPro"/>
</dbReference>
<feature type="domain" description="Zn(2)-C6 fungal-type" evidence="4">
    <location>
        <begin position="47"/>
        <end position="75"/>
    </location>
</feature>
<dbReference type="Proteomes" id="UP000785200">
    <property type="component" value="Unassembled WGS sequence"/>
</dbReference>
<evidence type="ECO:0000256" key="1">
    <source>
        <dbReference type="ARBA" id="ARBA00004123"/>
    </source>
</evidence>
<evidence type="ECO:0000256" key="3">
    <source>
        <dbReference type="SAM" id="MobiDB-lite"/>
    </source>
</evidence>
<dbReference type="Gene3D" id="4.10.240.10">
    <property type="entry name" value="Zn(2)-C6 fungal-type DNA-binding domain"/>
    <property type="match status" value="1"/>
</dbReference>
<dbReference type="GO" id="GO:0005634">
    <property type="term" value="C:nucleus"/>
    <property type="evidence" value="ECO:0007669"/>
    <property type="project" value="UniProtKB-SubCell"/>
</dbReference>
<evidence type="ECO:0000313" key="6">
    <source>
        <dbReference type="Proteomes" id="UP000785200"/>
    </source>
</evidence>
<dbReference type="PANTHER" id="PTHR37534">
    <property type="entry name" value="TRANSCRIPTIONAL ACTIVATOR PROTEIN UGA3"/>
    <property type="match status" value="1"/>
</dbReference>
<feature type="region of interest" description="Disordered" evidence="3">
    <location>
        <begin position="117"/>
        <end position="140"/>
    </location>
</feature>
<dbReference type="SUPFAM" id="SSF57701">
    <property type="entry name" value="Zn2/Cys6 DNA-binding domain"/>
    <property type="match status" value="1"/>
</dbReference>
<dbReference type="PROSITE" id="PS50048">
    <property type="entry name" value="ZN2_CY6_FUNGAL_2"/>
    <property type="match status" value="1"/>
</dbReference>
<name>A0A9P6VJN4_9HELO</name>
<gene>
    <name evidence="5" type="ORF">D0Z07_4948</name>
</gene>
<sequence>MAASTPIVQIKARHRGSPTNTFNSLTDLPLRSTVTVSMPPYERSTHGCWSCRVRKKKCDEHFPACSNCTSRGITCHGYGPKPQWMDGGQREREVVRALRDEVKESLKQRKALWSAAKPPFSIPTPPSTTSPPYGSSTNAPPDLNYIYPQPAVELSPTSQNSGYRDSVPPDLVTSFLSGECTITDPRARRTDHESTLLMNYLDQVFPLQFRFYVPSVIELGRGWLLALLTRTKPLYHAALAMSAFYIKSALAKNEKDRSRCIQGHEEAMKTHHAIAFQHLQLQIAFLNSNQLEGTIKDRLEILACIIQLISFEVLVVNEIAADFLIGTILWYDIIATASTRSTAFLQNNVNYADNIELEKIMGCETWVMILIAQISALENWKRDMQKAGRLSVVELSSRGSEIAKLLNNGRSKTPAISKCPAQYSPLITQTFASSALTYLHVVVSGAYPELTEIKASVSMTLTALSNLPVPSLLQNLVWPFCVTGCMASRDHEPLLNDLVVAASEDAKCPGNYWKALEIIRECWRLREELTTDDGKGVDWVTSMERLGIQVLLV</sequence>
<dbReference type="Pfam" id="PF11951">
    <property type="entry name" value="Fungal_trans_2"/>
    <property type="match status" value="2"/>
</dbReference>
<dbReference type="OrthoDB" id="5213892at2759"/>
<dbReference type="GO" id="GO:0000976">
    <property type="term" value="F:transcription cis-regulatory region binding"/>
    <property type="evidence" value="ECO:0007669"/>
    <property type="project" value="TreeGrafter"/>
</dbReference>
<keyword evidence="6" id="KW-1185">Reference proteome</keyword>
<evidence type="ECO:0000259" key="4">
    <source>
        <dbReference type="PROSITE" id="PS50048"/>
    </source>
</evidence>
<comment type="subcellular location">
    <subcellularLocation>
        <location evidence="1">Nucleus</location>
    </subcellularLocation>
</comment>
<dbReference type="SMART" id="SM00066">
    <property type="entry name" value="GAL4"/>
    <property type="match status" value="1"/>
</dbReference>
<dbReference type="InterPro" id="IPR036864">
    <property type="entry name" value="Zn2-C6_fun-type_DNA-bd_sf"/>
</dbReference>
<proteinExistence type="predicted"/>